<dbReference type="AlphaFoldDB" id="A0A401W9X9"/>
<organism evidence="2 3">
    <name type="scientific">Streptomyces paromomycinus</name>
    <name type="common">Streptomyces rimosus subsp. paromomycinus</name>
    <dbReference type="NCBI Taxonomy" id="92743"/>
    <lineage>
        <taxon>Bacteria</taxon>
        <taxon>Bacillati</taxon>
        <taxon>Actinomycetota</taxon>
        <taxon>Actinomycetes</taxon>
        <taxon>Kitasatosporales</taxon>
        <taxon>Streptomycetaceae</taxon>
        <taxon>Streptomyces</taxon>
    </lineage>
</organism>
<evidence type="ECO:0000256" key="1">
    <source>
        <dbReference type="SAM" id="MobiDB-lite"/>
    </source>
</evidence>
<evidence type="ECO:0000313" key="3">
    <source>
        <dbReference type="Proteomes" id="UP000286746"/>
    </source>
</evidence>
<gene>
    <name evidence="2" type="ORF">GKJPGBOP_05903</name>
</gene>
<dbReference type="Proteomes" id="UP000286746">
    <property type="component" value="Unassembled WGS sequence"/>
</dbReference>
<name>A0A401W9X9_STREY</name>
<reference evidence="2 3" key="1">
    <citation type="submission" date="2018-11" db="EMBL/GenBank/DDBJ databases">
        <title>Whole genome sequence of Streptomyces paromomycinus NBRC 15454(T).</title>
        <authorList>
            <person name="Komaki H."/>
            <person name="Tamura T."/>
        </authorList>
    </citation>
    <scope>NUCLEOTIDE SEQUENCE [LARGE SCALE GENOMIC DNA]</scope>
    <source>
        <strain evidence="2 3">NBRC 15454</strain>
    </source>
</reference>
<dbReference type="RefSeq" id="WP_125056583.1">
    <property type="nucleotide sequence ID" value="NZ_BHZD01000001.1"/>
</dbReference>
<proteinExistence type="predicted"/>
<evidence type="ECO:0000313" key="2">
    <source>
        <dbReference type="EMBL" id="GCD46156.1"/>
    </source>
</evidence>
<keyword evidence="3" id="KW-1185">Reference proteome</keyword>
<accession>A0A401W9X9</accession>
<feature type="region of interest" description="Disordered" evidence="1">
    <location>
        <begin position="165"/>
        <end position="199"/>
    </location>
</feature>
<sequence>MKDTKAINALALVINEAMKCKQTPAGIALAIISSQAWNALARQCSGQVLLDSVWGESTRAVPLSVQERGLISEEINDDATPEARLRQLCRVLLADSGFRRNEVHRLRVQVAEVKASRARYRTAWRVARARARAALGDPEPAHEVPPEPNACARCDIPRRLHGRRYTEQGGHTWVRPSDEQVLARTKARDADRRGGVGRG</sequence>
<protein>
    <submittedName>
        <fullName evidence="2">Uncharacterized protein</fullName>
    </submittedName>
</protein>
<feature type="compositionally biased region" description="Basic and acidic residues" evidence="1">
    <location>
        <begin position="186"/>
        <end position="199"/>
    </location>
</feature>
<dbReference type="EMBL" id="BHZD01000001">
    <property type="protein sequence ID" value="GCD46156.1"/>
    <property type="molecule type" value="Genomic_DNA"/>
</dbReference>
<comment type="caution">
    <text evidence="2">The sequence shown here is derived from an EMBL/GenBank/DDBJ whole genome shotgun (WGS) entry which is preliminary data.</text>
</comment>